<feature type="transmembrane region" description="Helical" evidence="1">
    <location>
        <begin position="307"/>
        <end position="325"/>
    </location>
</feature>
<dbReference type="Proteomes" id="UP001177341">
    <property type="component" value="Unassembled WGS sequence"/>
</dbReference>
<dbReference type="InterPro" id="IPR002035">
    <property type="entry name" value="VWF_A"/>
</dbReference>
<dbReference type="InterPro" id="IPR033881">
    <property type="entry name" value="vWA_BatA_type"/>
</dbReference>
<comment type="caution">
    <text evidence="3">The sequence shown here is derived from an EMBL/GenBank/DDBJ whole genome shotgun (WGS) entry which is preliminary data.</text>
</comment>
<proteinExistence type="predicted"/>
<dbReference type="SUPFAM" id="SSF53300">
    <property type="entry name" value="vWA-like"/>
    <property type="match status" value="1"/>
</dbReference>
<dbReference type="Pfam" id="PF00092">
    <property type="entry name" value="VWA"/>
    <property type="match status" value="1"/>
</dbReference>
<dbReference type="PANTHER" id="PTHR22550">
    <property type="entry name" value="SPORE GERMINATION PROTEIN"/>
    <property type="match status" value="1"/>
</dbReference>
<evidence type="ECO:0000256" key="1">
    <source>
        <dbReference type="SAM" id="Phobius"/>
    </source>
</evidence>
<gene>
    <name evidence="3" type="ORF">Q4490_14640</name>
    <name evidence="4" type="ORF">Q8W30_08605</name>
</gene>
<evidence type="ECO:0000259" key="2">
    <source>
        <dbReference type="PROSITE" id="PS50234"/>
    </source>
</evidence>
<feature type="transmembrane region" description="Helical" evidence="1">
    <location>
        <begin position="59"/>
        <end position="77"/>
    </location>
</feature>
<dbReference type="PROSITE" id="PS50234">
    <property type="entry name" value="VWFA"/>
    <property type="match status" value="1"/>
</dbReference>
<keyword evidence="1" id="KW-0472">Membrane</keyword>
<dbReference type="InterPro" id="IPR036465">
    <property type="entry name" value="vWFA_dom_sf"/>
</dbReference>
<dbReference type="CDD" id="cd01467">
    <property type="entry name" value="vWA_BatA_type"/>
    <property type="match status" value="1"/>
</dbReference>
<evidence type="ECO:0000313" key="3">
    <source>
        <dbReference type="EMBL" id="MDO6454807.1"/>
    </source>
</evidence>
<accession>A0AAW7XP95</accession>
<dbReference type="EMBL" id="JAUYVO010000005">
    <property type="protein sequence ID" value="MDP2522630.1"/>
    <property type="molecule type" value="Genomic_DNA"/>
</dbReference>
<dbReference type="AlphaFoldDB" id="A0AAW7XP95"/>
<dbReference type="PANTHER" id="PTHR22550:SF18">
    <property type="entry name" value="VWFA DOMAIN-CONTAINING PROTEIN"/>
    <property type="match status" value="1"/>
</dbReference>
<name>A0AAW7XP95_9GAMM</name>
<reference evidence="3" key="1">
    <citation type="submission" date="2023-07" db="EMBL/GenBank/DDBJ databases">
        <title>Genome content predicts the carbon catabolic preferences of heterotrophic bacteria.</title>
        <authorList>
            <person name="Gralka M."/>
        </authorList>
    </citation>
    <scope>NUCLEOTIDE SEQUENCE</scope>
    <source>
        <strain evidence="4">5G01</strain>
        <strain evidence="3">I2M16</strain>
    </source>
</reference>
<feature type="transmembrane region" description="Helical" evidence="1">
    <location>
        <begin position="6"/>
        <end position="23"/>
    </location>
</feature>
<keyword evidence="6" id="KW-1185">Reference proteome</keyword>
<evidence type="ECO:0000313" key="6">
    <source>
        <dbReference type="Proteomes" id="UP001177341"/>
    </source>
</evidence>
<dbReference type="RefSeq" id="WP_178968517.1">
    <property type="nucleotide sequence ID" value="NZ_CAXHZV010000010.1"/>
</dbReference>
<sequence>MFEFAWPWLFVLVPLPWVVRQLLSPLNSDRQRGMKVPFIRAIGHAVEGVSSSAYQSRRLGLILLAYLAWFLLLAAAARPQWLGEPVPQQLEGRDMMLAIDLSESMQEQDFQLGGQLINRLVATKVVAGDFVERREGDRVGLILFGEQAYLQAPLTRDLKTVKQLLNEAQIGLAGQRTAIGDAIGLAVKRFKEGKSQQRVLVLLTDGTTTAGVLSPNKAAELAAAEDVTVYTIGIGRDSSQVDLLRRFLGRGGSPEIDEAALKNIAEKTGGRYFRATDLQQLSEIYAELDKLEPVDQGSDYYRPIISLYQWPLLGGILALCLVSILQRRKA</sequence>
<feature type="domain" description="VWFA" evidence="2">
    <location>
        <begin position="94"/>
        <end position="288"/>
    </location>
</feature>
<dbReference type="GeneID" id="89455821"/>
<dbReference type="EMBL" id="JAUOPG010000010">
    <property type="protein sequence ID" value="MDO6454807.1"/>
    <property type="molecule type" value="Genomic_DNA"/>
</dbReference>
<keyword evidence="1" id="KW-0812">Transmembrane</keyword>
<dbReference type="Gene3D" id="3.40.50.410">
    <property type="entry name" value="von Willebrand factor, type A domain"/>
    <property type="match status" value="1"/>
</dbReference>
<protein>
    <submittedName>
        <fullName evidence="3">VWA domain-containing protein</fullName>
    </submittedName>
</protein>
<evidence type="ECO:0000313" key="4">
    <source>
        <dbReference type="EMBL" id="MDP2522630.1"/>
    </source>
</evidence>
<dbReference type="SMART" id="SM00327">
    <property type="entry name" value="VWA"/>
    <property type="match status" value="1"/>
</dbReference>
<dbReference type="Proteomes" id="UP001169862">
    <property type="component" value="Unassembled WGS sequence"/>
</dbReference>
<keyword evidence="1" id="KW-1133">Transmembrane helix</keyword>
<dbReference type="InterPro" id="IPR050768">
    <property type="entry name" value="UPF0353/GerABKA_families"/>
</dbReference>
<organism evidence="3 5">
    <name type="scientific">Neptunomonas phycophila</name>
    <dbReference type="NCBI Taxonomy" id="1572645"/>
    <lineage>
        <taxon>Bacteria</taxon>
        <taxon>Pseudomonadati</taxon>
        <taxon>Pseudomonadota</taxon>
        <taxon>Gammaproteobacteria</taxon>
        <taxon>Oceanospirillales</taxon>
        <taxon>Oceanospirillaceae</taxon>
        <taxon>Neptunomonas</taxon>
    </lineage>
</organism>
<evidence type="ECO:0000313" key="5">
    <source>
        <dbReference type="Proteomes" id="UP001169862"/>
    </source>
</evidence>